<dbReference type="Proteomes" id="UP000004200">
    <property type="component" value="Unassembled WGS sequence"/>
</dbReference>
<sequence>MIRNPIALALLSLTLMMNASAAEPEFVPPQRTDKCPVCGMFVYKYPQWVAEILYQDGSYAVFDGSKDMFKYYFAIERYKPAKHREDIAAIYVTEYYSNRIMRAEQLYFVLGSDVLGPMGHEFVPVKGKEAADAFMLDHGGNRILRFDEIGPTDIPD</sequence>
<dbReference type="PANTHER" id="PTHR41247">
    <property type="entry name" value="HTH-TYPE TRANSCRIPTIONAL REPRESSOR YCNK"/>
    <property type="match status" value="1"/>
</dbReference>
<evidence type="ECO:0000256" key="1">
    <source>
        <dbReference type="SAM" id="SignalP"/>
    </source>
</evidence>
<dbReference type="eggNOG" id="COG4314">
    <property type="taxonomic scope" value="Bacteria"/>
</dbReference>
<dbReference type="AlphaFoldDB" id="G2DZD0"/>
<evidence type="ECO:0000313" key="2">
    <source>
        <dbReference type="EMBL" id="EGV32157.1"/>
    </source>
</evidence>
<dbReference type="PANTHER" id="PTHR41247:SF1">
    <property type="entry name" value="HTH-TYPE TRANSCRIPTIONAL REPRESSOR YCNK"/>
    <property type="match status" value="1"/>
</dbReference>
<name>G2DZD0_9GAMM</name>
<reference evidence="2 3" key="1">
    <citation type="submission" date="2011-06" db="EMBL/GenBank/DDBJ databases">
        <title>The draft genome of Thiorhodococcus drewsii AZ1.</title>
        <authorList>
            <consortium name="US DOE Joint Genome Institute (JGI-PGF)"/>
            <person name="Lucas S."/>
            <person name="Han J."/>
            <person name="Lapidus A."/>
            <person name="Cheng J.-F."/>
            <person name="Goodwin L."/>
            <person name="Pitluck S."/>
            <person name="Peters L."/>
            <person name="Land M.L."/>
            <person name="Hauser L."/>
            <person name="Vogl K."/>
            <person name="Liu Z."/>
            <person name="Imhoff J."/>
            <person name="Thiel V."/>
            <person name="Frigaard N.-U."/>
            <person name="Bryant D.A."/>
            <person name="Woyke T.J."/>
        </authorList>
    </citation>
    <scope>NUCLEOTIDE SEQUENCE [LARGE SCALE GENOMIC DNA]</scope>
    <source>
        <strain evidence="2 3">AZ1</strain>
    </source>
</reference>
<organism evidence="2 3">
    <name type="scientific">Thiorhodococcus drewsii AZ1</name>
    <dbReference type="NCBI Taxonomy" id="765913"/>
    <lineage>
        <taxon>Bacteria</taxon>
        <taxon>Pseudomonadati</taxon>
        <taxon>Pseudomonadota</taxon>
        <taxon>Gammaproteobacteria</taxon>
        <taxon>Chromatiales</taxon>
        <taxon>Chromatiaceae</taxon>
        <taxon>Thiorhodococcus</taxon>
    </lineage>
</organism>
<dbReference type="STRING" id="765913.ThidrDRAFT_1393"/>
<keyword evidence="1" id="KW-0732">Signal</keyword>
<proteinExistence type="predicted"/>
<dbReference type="Gene3D" id="3.30.70.2050">
    <property type="match status" value="1"/>
</dbReference>
<dbReference type="Pfam" id="PF05573">
    <property type="entry name" value="NosL"/>
    <property type="match status" value="1"/>
</dbReference>
<feature type="chain" id="PRO_5003428240" evidence="1">
    <location>
        <begin position="22"/>
        <end position="156"/>
    </location>
</feature>
<dbReference type="InterPro" id="IPR008719">
    <property type="entry name" value="N2O_reductase_NosL"/>
</dbReference>
<evidence type="ECO:0000313" key="3">
    <source>
        <dbReference type="Proteomes" id="UP000004200"/>
    </source>
</evidence>
<accession>G2DZD0</accession>
<protein>
    <submittedName>
        <fullName evidence="2">NosL family protein</fullName>
    </submittedName>
</protein>
<keyword evidence="3" id="KW-1185">Reference proteome</keyword>
<gene>
    <name evidence="2" type="ORF">ThidrDRAFT_1393</name>
</gene>
<dbReference type="SUPFAM" id="SSF160387">
    <property type="entry name" value="NosL/MerB-like"/>
    <property type="match status" value="1"/>
</dbReference>
<comment type="caution">
    <text evidence="2">The sequence shown here is derived from an EMBL/GenBank/DDBJ whole genome shotgun (WGS) entry which is preliminary data.</text>
</comment>
<dbReference type="RefSeq" id="WP_007040107.1">
    <property type="nucleotide sequence ID" value="NZ_AFWT01000008.1"/>
</dbReference>
<dbReference type="EMBL" id="AFWT01000008">
    <property type="protein sequence ID" value="EGV32157.1"/>
    <property type="molecule type" value="Genomic_DNA"/>
</dbReference>
<feature type="signal peptide" evidence="1">
    <location>
        <begin position="1"/>
        <end position="21"/>
    </location>
</feature>